<reference evidence="1" key="1">
    <citation type="journal article" date="2022" name="Viruses">
        <title>Isolation of novel Xanthomonas phages for the plant pathogens X. translucens and X. campestris.</title>
        <authorList>
            <person name="Erdrich S.H."/>
            <person name="Sharma V."/>
            <person name="Schurr U."/>
            <person name="Arsova B."/>
            <person name="Frunzke J."/>
        </authorList>
    </citation>
    <scope>NUCLEOTIDE SEQUENCE</scope>
</reference>
<protein>
    <submittedName>
        <fullName evidence="1">Uncharacterized protein</fullName>
    </submittedName>
</protein>
<keyword evidence="2" id="KW-1185">Reference proteome</keyword>
<dbReference type="EMBL" id="ON189043">
    <property type="protein sequence ID" value="URA06853.1"/>
    <property type="molecule type" value="Genomic_DNA"/>
</dbReference>
<gene>
    <name evidence="1" type="ORF">Langgrundblatt2_BL20022</name>
</gene>
<evidence type="ECO:0000313" key="1">
    <source>
        <dbReference type="EMBL" id="URA06853.1"/>
    </source>
</evidence>
<sequence length="48" mass="5608">MMDKQDAELEQQRYCNNVRDGVWPDYHGTYKDECGGKDPPKFNADLTK</sequence>
<dbReference type="Proteomes" id="UP001056424">
    <property type="component" value="Segment"/>
</dbReference>
<proteinExistence type="predicted"/>
<evidence type="ECO:0000313" key="2">
    <source>
        <dbReference type="Proteomes" id="UP001056424"/>
    </source>
</evidence>
<accession>A0A9E7J5J2</accession>
<organism evidence="1 2">
    <name type="scientific">Xanthomonas phage Langgrundblatt2</name>
    <dbReference type="NCBI Taxonomy" id="2939129"/>
    <lineage>
        <taxon>Viruses</taxon>
        <taxon>Duplodnaviria</taxon>
        <taxon>Heunggongvirae</taxon>
        <taxon>Uroviricota</taxon>
        <taxon>Caudoviricetes</taxon>
        <taxon>Stanbaylleyvirinae</taxon>
        <taxon>Shirevirus</taxon>
        <taxon>Shirevirus langgrundblatt2</taxon>
    </lineage>
</organism>
<name>A0A9E7J5J2_9CAUD</name>